<dbReference type="AlphaFoldDB" id="A0A084FX16"/>
<feature type="region of interest" description="Disordered" evidence="10">
    <location>
        <begin position="205"/>
        <end position="241"/>
    </location>
</feature>
<dbReference type="KEGG" id="sapo:SAPIO_CDS9554"/>
<gene>
    <name evidence="14" type="ORF">SAPIO_CDS9554</name>
</gene>
<dbReference type="GO" id="GO:0006511">
    <property type="term" value="P:ubiquitin-dependent protein catabolic process"/>
    <property type="evidence" value="ECO:0007669"/>
    <property type="project" value="EnsemblFungi"/>
</dbReference>
<dbReference type="InterPro" id="IPR014001">
    <property type="entry name" value="Helicase_ATP-bd"/>
</dbReference>
<dbReference type="GO" id="GO:0008094">
    <property type="term" value="F:ATP-dependent activity, acting on DNA"/>
    <property type="evidence" value="ECO:0007669"/>
    <property type="project" value="EnsemblFungi"/>
</dbReference>
<feature type="compositionally biased region" description="Polar residues" evidence="10">
    <location>
        <begin position="275"/>
        <end position="286"/>
    </location>
</feature>
<evidence type="ECO:0000256" key="10">
    <source>
        <dbReference type="SAM" id="MobiDB-lite"/>
    </source>
</evidence>
<dbReference type="Gene3D" id="3.40.50.300">
    <property type="entry name" value="P-loop containing nucleotide triphosphate hydrolases"/>
    <property type="match status" value="1"/>
</dbReference>
<keyword evidence="8" id="KW-0067">ATP-binding</keyword>
<evidence type="ECO:0000256" key="4">
    <source>
        <dbReference type="ARBA" id="ARBA00022771"/>
    </source>
</evidence>
<feature type="compositionally biased region" description="Polar residues" evidence="10">
    <location>
        <begin position="87"/>
        <end position="102"/>
    </location>
</feature>
<dbReference type="GO" id="GO:0031463">
    <property type="term" value="C:Cul3-RING ubiquitin ligase complex"/>
    <property type="evidence" value="ECO:0007669"/>
    <property type="project" value="EnsemblFungi"/>
</dbReference>
<dbReference type="HOGENOM" id="CLU_000315_2_1_1"/>
<dbReference type="GO" id="GO:0000715">
    <property type="term" value="P:nucleotide-excision repair, DNA damage recognition"/>
    <property type="evidence" value="ECO:0007669"/>
    <property type="project" value="EnsemblFungi"/>
</dbReference>
<dbReference type="SMART" id="SM00487">
    <property type="entry name" value="DEXDc"/>
    <property type="match status" value="1"/>
</dbReference>
<dbReference type="SUPFAM" id="SSF57850">
    <property type="entry name" value="RING/U-box"/>
    <property type="match status" value="1"/>
</dbReference>
<dbReference type="GO" id="GO:0005524">
    <property type="term" value="F:ATP binding"/>
    <property type="evidence" value="ECO:0007669"/>
    <property type="project" value="UniProtKB-KW"/>
</dbReference>
<dbReference type="PANTHER" id="PTHR45626">
    <property type="entry name" value="TRANSCRIPTION TERMINATION FACTOR 2-RELATED"/>
    <property type="match status" value="1"/>
</dbReference>
<dbReference type="Pfam" id="PF00097">
    <property type="entry name" value="zf-C3HC4"/>
    <property type="match status" value="1"/>
</dbReference>
<dbReference type="PROSITE" id="PS00518">
    <property type="entry name" value="ZF_RING_1"/>
    <property type="match status" value="1"/>
</dbReference>
<dbReference type="GO" id="GO:0008104">
    <property type="term" value="P:intracellular protein localization"/>
    <property type="evidence" value="ECO:0007669"/>
    <property type="project" value="EnsemblFungi"/>
</dbReference>
<dbReference type="Gene3D" id="3.40.50.10810">
    <property type="entry name" value="Tandem AAA-ATPase domain"/>
    <property type="match status" value="1"/>
</dbReference>
<dbReference type="PROSITE" id="PS51192">
    <property type="entry name" value="HELICASE_ATP_BIND_1"/>
    <property type="match status" value="1"/>
</dbReference>
<feature type="domain" description="RING-type" evidence="11">
    <location>
        <begin position="737"/>
        <end position="777"/>
    </location>
</feature>
<protein>
    <submittedName>
        <fullName evidence="14">DNA repair protein RAD16</fullName>
    </submittedName>
</protein>
<dbReference type="Gene3D" id="3.30.40.10">
    <property type="entry name" value="Zinc/RING finger domain, C3HC4 (zinc finger)"/>
    <property type="match status" value="1"/>
</dbReference>
<evidence type="ECO:0000259" key="11">
    <source>
        <dbReference type="PROSITE" id="PS50089"/>
    </source>
</evidence>
<dbReference type="Proteomes" id="UP000028545">
    <property type="component" value="Unassembled WGS sequence"/>
</dbReference>
<evidence type="ECO:0000256" key="9">
    <source>
        <dbReference type="PROSITE-ProRule" id="PRU00175"/>
    </source>
</evidence>
<dbReference type="InterPro" id="IPR013083">
    <property type="entry name" value="Znf_RING/FYVE/PHD"/>
</dbReference>
<feature type="domain" description="Helicase C-terminal" evidence="13">
    <location>
        <begin position="818"/>
        <end position="972"/>
    </location>
</feature>
<dbReference type="GO" id="GO:0004386">
    <property type="term" value="F:helicase activity"/>
    <property type="evidence" value="ECO:0007669"/>
    <property type="project" value="UniProtKB-KW"/>
</dbReference>
<dbReference type="RefSeq" id="XP_016639427.1">
    <property type="nucleotide sequence ID" value="XM_016790917.1"/>
</dbReference>
<feature type="compositionally biased region" description="Polar residues" evidence="10">
    <location>
        <begin position="1"/>
        <end position="26"/>
    </location>
</feature>
<feature type="region of interest" description="Disordered" evidence="10">
    <location>
        <begin position="1"/>
        <end position="141"/>
    </location>
</feature>
<dbReference type="GeneID" id="27728626"/>
<keyword evidence="6" id="KW-0347">Helicase</keyword>
<evidence type="ECO:0000313" key="14">
    <source>
        <dbReference type="EMBL" id="KEZ39628.1"/>
    </source>
</evidence>
<dbReference type="InterPro" id="IPR038718">
    <property type="entry name" value="SNF2-like_sf"/>
</dbReference>
<feature type="region of interest" description="Disordered" evidence="10">
    <location>
        <begin position="274"/>
        <end position="311"/>
    </location>
</feature>
<dbReference type="GO" id="GO:0004842">
    <property type="term" value="F:ubiquitin-protein transferase activity"/>
    <property type="evidence" value="ECO:0007669"/>
    <property type="project" value="EnsemblFungi"/>
</dbReference>
<reference evidence="14 15" key="1">
    <citation type="journal article" date="2014" name="Genome Announc.">
        <title>Draft genome sequence of the pathogenic fungus Scedosporium apiospermum.</title>
        <authorList>
            <person name="Vandeputte P."/>
            <person name="Ghamrawi S."/>
            <person name="Rechenmann M."/>
            <person name="Iltis A."/>
            <person name="Giraud S."/>
            <person name="Fleury M."/>
            <person name="Thornton C."/>
            <person name="Delhaes L."/>
            <person name="Meyer W."/>
            <person name="Papon N."/>
            <person name="Bouchara J.P."/>
        </authorList>
    </citation>
    <scope>NUCLEOTIDE SEQUENCE [LARGE SCALE GENOMIC DNA]</scope>
    <source>
        <strain evidence="14 15">IHEM 14462</strain>
    </source>
</reference>
<dbReference type="SMART" id="SM00490">
    <property type="entry name" value="HELICc"/>
    <property type="match status" value="1"/>
</dbReference>
<dbReference type="InterPro" id="IPR049730">
    <property type="entry name" value="SNF2/RAD54-like_C"/>
</dbReference>
<evidence type="ECO:0000256" key="3">
    <source>
        <dbReference type="ARBA" id="ARBA00022741"/>
    </source>
</evidence>
<dbReference type="VEuPathDB" id="FungiDB:SAPIO_CDS9554"/>
<keyword evidence="4 9" id="KW-0863">Zinc-finger</keyword>
<keyword evidence="15" id="KW-1185">Reference proteome</keyword>
<evidence type="ECO:0000256" key="2">
    <source>
        <dbReference type="ARBA" id="ARBA00022723"/>
    </source>
</evidence>
<feature type="compositionally biased region" description="Polar residues" evidence="10">
    <location>
        <begin position="57"/>
        <end position="72"/>
    </location>
</feature>
<dbReference type="InterPro" id="IPR001841">
    <property type="entry name" value="Znf_RING"/>
</dbReference>
<evidence type="ECO:0000259" key="13">
    <source>
        <dbReference type="PROSITE" id="PS51194"/>
    </source>
</evidence>
<evidence type="ECO:0000259" key="12">
    <source>
        <dbReference type="PROSITE" id="PS51192"/>
    </source>
</evidence>
<evidence type="ECO:0000256" key="1">
    <source>
        <dbReference type="ARBA" id="ARBA00007025"/>
    </source>
</evidence>
<dbReference type="GO" id="GO:0000113">
    <property type="term" value="C:nucleotide-excision repair factor 4 complex"/>
    <property type="evidence" value="ECO:0007669"/>
    <property type="project" value="EnsemblFungi"/>
</dbReference>
<dbReference type="CDD" id="cd18008">
    <property type="entry name" value="DEXDc_SHPRH-like"/>
    <property type="match status" value="1"/>
</dbReference>
<dbReference type="Pfam" id="PF00271">
    <property type="entry name" value="Helicase_C"/>
    <property type="match status" value="1"/>
</dbReference>
<accession>A0A084FX16</accession>
<dbReference type="InterPro" id="IPR018957">
    <property type="entry name" value="Znf_C3HC4_RING-type"/>
</dbReference>
<dbReference type="GO" id="GO:0008270">
    <property type="term" value="F:zinc ion binding"/>
    <property type="evidence" value="ECO:0007669"/>
    <property type="project" value="UniProtKB-KW"/>
</dbReference>
<evidence type="ECO:0000256" key="7">
    <source>
        <dbReference type="ARBA" id="ARBA00022833"/>
    </source>
</evidence>
<dbReference type="InterPro" id="IPR000330">
    <property type="entry name" value="SNF2_N"/>
</dbReference>
<evidence type="ECO:0000313" key="15">
    <source>
        <dbReference type="Proteomes" id="UP000028545"/>
    </source>
</evidence>
<dbReference type="OMA" id="LLRYPFC"/>
<proteinExistence type="inferred from homology"/>
<dbReference type="PROSITE" id="PS51194">
    <property type="entry name" value="HELICASE_CTER"/>
    <property type="match status" value="1"/>
</dbReference>
<feature type="domain" description="Helicase ATP-binding" evidence="12">
    <location>
        <begin position="389"/>
        <end position="574"/>
    </location>
</feature>
<dbReference type="CDD" id="cd18793">
    <property type="entry name" value="SF2_C_SNF"/>
    <property type="match status" value="1"/>
</dbReference>
<organism evidence="14 15">
    <name type="scientific">Pseudallescheria apiosperma</name>
    <name type="common">Scedosporium apiospermum</name>
    <dbReference type="NCBI Taxonomy" id="563466"/>
    <lineage>
        <taxon>Eukaryota</taxon>
        <taxon>Fungi</taxon>
        <taxon>Dikarya</taxon>
        <taxon>Ascomycota</taxon>
        <taxon>Pezizomycotina</taxon>
        <taxon>Sordariomycetes</taxon>
        <taxon>Hypocreomycetidae</taxon>
        <taxon>Microascales</taxon>
        <taxon>Microascaceae</taxon>
        <taxon>Scedosporium</taxon>
    </lineage>
</organism>
<keyword evidence="5" id="KW-0378">Hydrolase</keyword>
<keyword evidence="3" id="KW-0547">Nucleotide-binding</keyword>
<dbReference type="InterPro" id="IPR050628">
    <property type="entry name" value="SNF2_RAD54_helicase_TF"/>
</dbReference>
<evidence type="ECO:0000256" key="8">
    <source>
        <dbReference type="ARBA" id="ARBA00022840"/>
    </source>
</evidence>
<dbReference type="SUPFAM" id="SSF52540">
    <property type="entry name" value="P-loop containing nucleoside triphosphate hydrolases"/>
    <property type="match status" value="2"/>
</dbReference>
<dbReference type="InterPro" id="IPR001650">
    <property type="entry name" value="Helicase_C-like"/>
</dbReference>
<dbReference type="EMBL" id="JOWA01000143">
    <property type="protein sequence ID" value="KEZ39628.1"/>
    <property type="molecule type" value="Genomic_DNA"/>
</dbReference>
<feature type="compositionally biased region" description="Acidic residues" evidence="10">
    <location>
        <begin position="293"/>
        <end position="309"/>
    </location>
</feature>
<dbReference type="OrthoDB" id="448448at2759"/>
<keyword evidence="2" id="KW-0479">Metal-binding</keyword>
<sequence>MGLNGTSTPTHAPNGMLSSMNGTQDTPIRVTRSRRGINTPGSSHSAANGALGVAGSPESQVSVSQGASTRSTIEIRLPRRSLRGRETPSTAEDSVNLPSQSPVIMISSDDEEPVRGSSHRFGARSANGTTSKRPKYLQRDDLSLNSNKMDLEEEEDDSIVYTDFIVAQRLQAEEYAQATNGSLLEPPAKRARTEWSRSLLSAFRSGKSTGSGAGLPNSLNGRAKNGLGESAPIPAPSRVPEVTITGGTRAAQASDFISASQLLQQDKVGLGLPSDFSTGVSSNDVTDASDGTSDGEEDDDDEEIESESDEVTRRVALAARDRRAFGRRTTARAVRTVRQRLESFHPELPNLWINLENEPPIIPVQAEQPPTIHRRMKGFQLEGLSWMKQMEESKYKGGILGDEMGLGKTIQAVSLIMSDFPVGKPSLVLVPPVALLQWVSEIDSYTDKTLKTFVYHATNAETKALKLNELKKYDVIIMSYNSLESMYRRETKGHKKKRKGDACTVEVHKKPSIIHKIDFHRLILDEAHEIKTRTTSTARACFALKGTYRWCLTGTPLQNVIGEFFSLVQFLNVRPFSNYLCRSCPCRLETWNFGESKHCLTCGHGALGHFSVFNQEILIPLQRHGQHGPGRVAFERLLLLTDRIMLRRLKKNHTESMELPTKELRISRQFFSEPENDVVQKIMGDARRAFESFALDGTILNNYANIFSLIMHLRQTADHYDLVLKKDADGGQNVLECCVCESPAEDAIISKCRHHFCRSCARSYLDNVESPDCPKCHIPLSIDLVQPELEQDQLLFKKSSIVNRIQLENWRSSSKIELLVHELFSLRSENSTHKCIIFSQFTSMLQLIEWRLRHAGLTTVMLDGTMTPAQRDASINHFMKNVDVECFLVSLKAGGVALNLTEASRVFLVEPWWNPAVEWQSADRCHRIGQARPCIITNLVIEDSVESRIVMLQEKKTRMIHSTMNKDAEAAQSLTPQDMQFLFRGI</sequence>
<dbReference type="InterPro" id="IPR017907">
    <property type="entry name" value="Znf_RING_CS"/>
</dbReference>
<evidence type="ECO:0000256" key="6">
    <source>
        <dbReference type="ARBA" id="ARBA00022806"/>
    </source>
</evidence>
<dbReference type="PROSITE" id="PS50089">
    <property type="entry name" value="ZF_RING_2"/>
    <property type="match status" value="1"/>
</dbReference>
<comment type="caution">
    <text evidence="14">The sequence shown here is derived from an EMBL/GenBank/DDBJ whole genome shotgun (WGS) entry which is preliminary data.</text>
</comment>
<comment type="similarity">
    <text evidence="1">Belongs to the SNF2/RAD54 helicase family.</text>
</comment>
<dbReference type="SMART" id="SM00184">
    <property type="entry name" value="RING"/>
    <property type="match status" value="1"/>
</dbReference>
<dbReference type="PANTHER" id="PTHR45626:SF12">
    <property type="entry name" value="DNA REPAIR PROTEIN RAD16"/>
    <property type="match status" value="1"/>
</dbReference>
<dbReference type="GO" id="GO:0016787">
    <property type="term" value="F:hydrolase activity"/>
    <property type="evidence" value="ECO:0007669"/>
    <property type="project" value="UniProtKB-KW"/>
</dbReference>
<dbReference type="GO" id="GO:0070911">
    <property type="term" value="P:global genome nucleotide-excision repair"/>
    <property type="evidence" value="ECO:0007669"/>
    <property type="project" value="EnsemblFungi"/>
</dbReference>
<name>A0A084FX16_PSEDA</name>
<dbReference type="Pfam" id="PF00176">
    <property type="entry name" value="SNF2-rel_dom"/>
    <property type="match status" value="1"/>
</dbReference>
<dbReference type="InterPro" id="IPR027417">
    <property type="entry name" value="P-loop_NTPase"/>
</dbReference>
<keyword evidence="7" id="KW-0862">Zinc</keyword>
<evidence type="ECO:0000256" key="5">
    <source>
        <dbReference type="ARBA" id="ARBA00022801"/>
    </source>
</evidence>
<dbReference type="GO" id="GO:0009411">
    <property type="term" value="P:response to UV"/>
    <property type="evidence" value="ECO:0007669"/>
    <property type="project" value="EnsemblFungi"/>
</dbReference>